<dbReference type="Pfam" id="PF25601">
    <property type="entry name" value="AAA_lid_14"/>
    <property type="match status" value="1"/>
</dbReference>
<dbReference type="Gene3D" id="3.40.50.300">
    <property type="entry name" value="P-loop containing nucleotide triphosphate hydrolases"/>
    <property type="match status" value="1"/>
</dbReference>
<dbReference type="GO" id="GO:0043565">
    <property type="term" value="F:sequence-specific DNA binding"/>
    <property type="evidence" value="ECO:0007669"/>
    <property type="project" value="InterPro"/>
</dbReference>
<dbReference type="Proteomes" id="UP000238701">
    <property type="component" value="Unassembled WGS sequence"/>
</dbReference>
<sequence>MSTEKILVVDDERLVRWSLQQKCEEWGYEVVEAAAGEPALRLAQHESLDLVLLDVRLPDVNGLRVLEQLKKNPGAPAVIMITADPQLDDVKSALKLGAYDFVGKPLDFDELHVTIQNALEANRLRSEVQTLRGEVRRRTGYHEVVAVSPKMTELMSFVQKVAASEATTILVQGESGTGKDLVAKTIHYESTRQNGPFVAINCSAIPETLMEAELFGHEKGAFTDAKQMKKGLFETADGGTLFLDEIGELSPLLQAKLLRVLEDQVIRRVGGVRDLQVDVRVVAASNRDLERAVREGHFRQDLYYRLAIIAVFIPPLRERTEDILPLVEFFIAWYNRKFKKSIRGISPETRRLLLAHNWPGNVRELKNSIERAMILEDESVLRPMYMPFAVGEAARSGLTAFEHTSASADGGGKQLASGRVLPRLYIPEEGTSLEEVERAMVELAMRQANGNQTHAARLLDISRDALRYKLKKFDLVPAGEDETADSVSSENPSIPQ</sequence>
<evidence type="ECO:0000256" key="1">
    <source>
        <dbReference type="ARBA" id="ARBA00022741"/>
    </source>
</evidence>
<dbReference type="OrthoDB" id="9803970at2"/>
<dbReference type="PROSITE" id="PS50110">
    <property type="entry name" value="RESPONSE_REGULATORY"/>
    <property type="match status" value="1"/>
</dbReference>
<dbReference type="PROSITE" id="PS00676">
    <property type="entry name" value="SIGMA54_INTERACT_2"/>
    <property type="match status" value="1"/>
</dbReference>
<evidence type="ECO:0000256" key="2">
    <source>
        <dbReference type="ARBA" id="ARBA00022840"/>
    </source>
</evidence>
<dbReference type="SUPFAM" id="SSF52540">
    <property type="entry name" value="P-loop containing nucleoside triphosphate hydrolases"/>
    <property type="match status" value="1"/>
</dbReference>
<accession>A0A2U3KXJ1</accession>
<keyword evidence="1" id="KW-0547">Nucleotide-binding</keyword>
<feature type="domain" description="Response regulatory" evidence="8">
    <location>
        <begin position="5"/>
        <end position="119"/>
    </location>
</feature>
<dbReference type="PROSITE" id="PS50045">
    <property type="entry name" value="SIGMA54_INTERACT_4"/>
    <property type="match status" value="1"/>
</dbReference>
<keyword evidence="4" id="KW-0238">DNA-binding</keyword>
<dbReference type="GO" id="GO:0000160">
    <property type="term" value="P:phosphorelay signal transduction system"/>
    <property type="evidence" value="ECO:0007669"/>
    <property type="project" value="InterPro"/>
</dbReference>
<feature type="domain" description="Sigma-54 factor interaction" evidence="7">
    <location>
        <begin position="144"/>
        <end position="374"/>
    </location>
</feature>
<dbReference type="CDD" id="cd00009">
    <property type="entry name" value="AAA"/>
    <property type="match status" value="1"/>
</dbReference>
<reference evidence="10" key="1">
    <citation type="submission" date="2018-02" db="EMBL/GenBank/DDBJ databases">
        <authorList>
            <person name="Hausmann B."/>
        </authorList>
    </citation>
    <scope>NUCLEOTIDE SEQUENCE [LARGE SCALE GENOMIC DNA]</scope>
    <source>
        <strain evidence="10">Peat soil MAG SbA1</strain>
    </source>
</reference>
<dbReference type="GO" id="GO:0006355">
    <property type="term" value="P:regulation of DNA-templated transcription"/>
    <property type="evidence" value="ECO:0007669"/>
    <property type="project" value="InterPro"/>
</dbReference>
<evidence type="ECO:0000256" key="3">
    <source>
        <dbReference type="ARBA" id="ARBA00023015"/>
    </source>
</evidence>
<feature type="modified residue" description="4-aspartylphosphate" evidence="6">
    <location>
        <position position="54"/>
    </location>
</feature>
<protein>
    <submittedName>
        <fullName evidence="9">Two component, sigma54 specific, transcriptional regulator, Fis family</fullName>
    </submittedName>
</protein>
<dbReference type="InterPro" id="IPR011006">
    <property type="entry name" value="CheY-like_superfamily"/>
</dbReference>
<dbReference type="SUPFAM" id="SSF46689">
    <property type="entry name" value="Homeodomain-like"/>
    <property type="match status" value="1"/>
</dbReference>
<dbReference type="PROSITE" id="PS00688">
    <property type="entry name" value="SIGMA54_INTERACT_3"/>
    <property type="match status" value="1"/>
</dbReference>
<dbReference type="Gene3D" id="1.10.8.60">
    <property type="match status" value="1"/>
</dbReference>
<evidence type="ECO:0000256" key="5">
    <source>
        <dbReference type="ARBA" id="ARBA00023163"/>
    </source>
</evidence>
<dbReference type="InterPro" id="IPR025943">
    <property type="entry name" value="Sigma_54_int_dom_ATP-bd_2"/>
</dbReference>
<dbReference type="InterPro" id="IPR002197">
    <property type="entry name" value="HTH_Fis"/>
</dbReference>
<evidence type="ECO:0000313" key="9">
    <source>
        <dbReference type="EMBL" id="SPF44375.1"/>
    </source>
</evidence>
<evidence type="ECO:0000259" key="7">
    <source>
        <dbReference type="PROSITE" id="PS50045"/>
    </source>
</evidence>
<dbReference type="PANTHER" id="PTHR32071">
    <property type="entry name" value="TRANSCRIPTIONAL REGULATORY PROTEIN"/>
    <property type="match status" value="1"/>
</dbReference>
<dbReference type="InterPro" id="IPR025662">
    <property type="entry name" value="Sigma_54_int_dom_ATP-bd_1"/>
</dbReference>
<dbReference type="Gene3D" id="1.10.10.60">
    <property type="entry name" value="Homeodomain-like"/>
    <property type="match status" value="1"/>
</dbReference>
<dbReference type="InterPro" id="IPR009057">
    <property type="entry name" value="Homeodomain-like_sf"/>
</dbReference>
<keyword evidence="5" id="KW-0804">Transcription</keyword>
<dbReference type="InterPro" id="IPR025944">
    <property type="entry name" value="Sigma_54_int_dom_CS"/>
</dbReference>
<dbReference type="InterPro" id="IPR001789">
    <property type="entry name" value="Sig_transdc_resp-reg_receiver"/>
</dbReference>
<gene>
    <name evidence="9" type="ORF">SBA1_530033</name>
</gene>
<evidence type="ECO:0000256" key="6">
    <source>
        <dbReference type="PROSITE-ProRule" id="PRU00169"/>
    </source>
</evidence>
<dbReference type="Pfam" id="PF02954">
    <property type="entry name" value="HTH_8"/>
    <property type="match status" value="1"/>
</dbReference>
<dbReference type="Pfam" id="PF00072">
    <property type="entry name" value="Response_reg"/>
    <property type="match status" value="1"/>
</dbReference>
<dbReference type="AlphaFoldDB" id="A0A2U3KXJ1"/>
<evidence type="ECO:0000259" key="8">
    <source>
        <dbReference type="PROSITE" id="PS50110"/>
    </source>
</evidence>
<evidence type="ECO:0000256" key="4">
    <source>
        <dbReference type="ARBA" id="ARBA00023125"/>
    </source>
</evidence>
<dbReference type="Gene3D" id="3.40.50.2300">
    <property type="match status" value="1"/>
</dbReference>
<name>A0A2U3KXJ1_9BACT</name>
<dbReference type="Pfam" id="PF00158">
    <property type="entry name" value="Sigma54_activat"/>
    <property type="match status" value="1"/>
</dbReference>
<dbReference type="InterPro" id="IPR058031">
    <property type="entry name" value="AAA_lid_NorR"/>
</dbReference>
<proteinExistence type="predicted"/>
<dbReference type="PRINTS" id="PR01590">
    <property type="entry name" value="HTHFIS"/>
</dbReference>
<organism evidence="9 10">
    <name type="scientific">Candidatus Sulfotelmatobacter kueseliae</name>
    <dbReference type="NCBI Taxonomy" id="2042962"/>
    <lineage>
        <taxon>Bacteria</taxon>
        <taxon>Pseudomonadati</taxon>
        <taxon>Acidobacteriota</taxon>
        <taxon>Terriglobia</taxon>
        <taxon>Terriglobales</taxon>
        <taxon>Candidatus Korobacteraceae</taxon>
        <taxon>Candidatus Sulfotelmatobacter</taxon>
    </lineage>
</organism>
<keyword evidence="2" id="KW-0067">ATP-binding</keyword>
<dbReference type="SMART" id="SM00382">
    <property type="entry name" value="AAA"/>
    <property type="match status" value="1"/>
</dbReference>
<dbReference type="FunFam" id="3.40.50.300:FF:000006">
    <property type="entry name" value="DNA-binding transcriptional regulator NtrC"/>
    <property type="match status" value="1"/>
</dbReference>
<keyword evidence="6" id="KW-0597">Phosphoprotein</keyword>
<dbReference type="PANTHER" id="PTHR32071:SF113">
    <property type="entry name" value="ALGINATE BIOSYNTHESIS TRANSCRIPTIONAL REGULATORY PROTEIN ALGB"/>
    <property type="match status" value="1"/>
</dbReference>
<keyword evidence="3" id="KW-0805">Transcription regulation</keyword>
<dbReference type="SMART" id="SM00448">
    <property type="entry name" value="REC"/>
    <property type="match status" value="1"/>
</dbReference>
<evidence type="ECO:0000313" key="10">
    <source>
        <dbReference type="Proteomes" id="UP000238701"/>
    </source>
</evidence>
<dbReference type="EMBL" id="OMOD01000148">
    <property type="protein sequence ID" value="SPF44375.1"/>
    <property type="molecule type" value="Genomic_DNA"/>
</dbReference>
<dbReference type="GO" id="GO:0005524">
    <property type="term" value="F:ATP binding"/>
    <property type="evidence" value="ECO:0007669"/>
    <property type="project" value="UniProtKB-KW"/>
</dbReference>
<dbReference type="InterPro" id="IPR003593">
    <property type="entry name" value="AAA+_ATPase"/>
</dbReference>
<dbReference type="PROSITE" id="PS00675">
    <property type="entry name" value="SIGMA54_INTERACT_1"/>
    <property type="match status" value="1"/>
</dbReference>
<dbReference type="InterPro" id="IPR002078">
    <property type="entry name" value="Sigma_54_int"/>
</dbReference>
<dbReference type="SUPFAM" id="SSF52172">
    <property type="entry name" value="CheY-like"/>
    <property type="match status" value="1"/>
</dbReference>
<dbReference type="InterPro" id="IPR027417">
    <property type="entry name" value="P-loop_NTPase"/>
</dbReference>